<dbReference type="InterPro" id="IPR020323">
    <property type="entry name" value="DUF2716"/>
</dbReference>
<dbReference type="AlphaFoldDB" id="A0A3A8Q813"/>
<gene>
    <name evidence="1" type="ORF">D7V93_12580</name>
</gene>
<dbReference type="EMBL" id="RAWB01000105">
    <property type="protein sequence ID" value="RKH60902.1"/>
    <property type="molecule type" value="Genomic_DNA"/>
</dbReference>
<organism evidence="1 2">
    <name type="scientific">Corallococcus llansteffanensis</name>
    <dbReference type="NCBI Taxonomy" id="2316731"/>
    <lineage>
        <taxon>Bacteria</taxon>
        <taxon>Pseudomonadati</taxon>
        <taxon>Myxococcota</taxon>
        <taxon>Myxococcia</taxon>
        <taxon>Myxococcales</taxon>
        <taxon>Cystobacterineae</taxon>
        <taxon>Myxococcaceae</taxon>
        <taxon>Corallococcus</taxon>
    </lineage>
</organism>
<keyword evidence="2" id="KW-1185">Reference proteome</keyword>
<dbReference type="Proteomes" id="UP000272888">
    <property type="component" value="Unassembled WGS sequence"/>
</dbReference>
<accession>A0A3A8Q813</accession>
<reference evidence="2" key="1">
    <citation type="submission" date="2018-09" db="EMBL/GenBank/DDBJ databases">
        <authorList>
            <person name="Livingstone P.G."/>
            <person name="Whitworth D.E."/>
        </authorList>
    </citation>
    <scope>NUCLEOTIDE SEQUENCE [LARGE SCALE GENOMIC DNA]</scope>
    <source>
        <strain evidence="2">CA051B</strain>
    </source>
</reference>
<protein>
    <submittedName>
        <fullName evidence="1">DUF2716 domain-containing protein</fullName>
    </submittedName>
</protein>
<name>A0A3A8Q813_9BACT</name>
<comment type="caution">
    <text evidence="1">The sequence shown here is derived from an EMBL/GenBank/DDBJ whole genome shotgun (WGS) entry which is preliminary data.</text>
</comment>
<evidence type="ECO:0000313" key="1">
    <source>
        <dbReference type="EMBL" id="RKH60902.1"/>
    </source>
</evidence>
<dbReference type="Pfam" id="PF10898">
    <property type="entry name" value="DUF2716"/>
    <property type="match status" value="1"/>
</dbReference>
<evidence type="ECO:0000313" key="2">
    <source>
        <dbReference type="Proteomes" id="UP000272888"/>
    </source>
</evidence>
<sequence>MGTLGVGCLSRTPPQRAACLREARKARNTWTSWRGGAVLDLKPEPEAWMPLAGEAGRRALDHPWPSAAKGGVRFVIEGDFFRLEHDARLELYRDLAERMLAVFRELTPWGGWLYALDPHHACYRLHPHVLFEQGASLQEMTGLYTREQMDLVERGIHPPSFAPRWPMAIHPAGDPEHVFAPPDFHFVFAARYRVGNFGGLEAPGRGLIESETYELLGAHLIAAVDRNPPALFRRARRLSSDV</sequence>
<proteinExistence type="predicted"/>